<gene>
    <name evidence="4" type="ORF">MMYC01_203295</name>
    <name evidence="3" type="ORF">MMYC01_207704</name>
</gene>
<dbReference type="AlphaFoldDB" id="A0A175VTT3"/>
<dbReference type="EMBL" id="LCTW02000061">
    <property type="protein sequence ID" value="KXX80373.1"/>
    <property type="molecule type" value="Genomic_DNA"/>
</dbReference>
<dbReference type="InterPro" id="IPR021331">
    <property type="entry name" value="Hva1_TUDOR"/>
</dbReference>
<evidence type="ECO:0000256" key="1">
    <source>
        <dbReference type="SAM" id="MobiDB-lite"/>
    </source>
</evidence>
<feature type="domain" description="Hypervirulence associated protein TUDOR" evidence="2">
    <location>
        <begin position="15"/>
        <end position="69"/>
    </location>
</feature>
<evidence type="ECO:0000313" key="5">
    <source>
        <dbReference type="Proteomes" id="UP000078237"/>
    </source>
</evidence>
<evidence type="ECO:0000313" key="3">
    <source>
        <dbReference type="EMBL" id="KXX74793.1"/>
    </source>
</evidence>
<proteinExistence type="predicted"/>
<dbReference type="VEuPathDB" id="FungiDB:MMYC01_207704"/>
<name>A0A175VTT3_9PEZI</name>
<reference evidence="3" key="2">
    <citation type="submission" date="2015-06" db="EMBL/GenBank/DDBJ databases">
        <authorList>
            <person name="Hoefler B.C."/>
            <person name="Straight P.D."/>
        </authorList>
    </citation>
    <scope>NUCLEOTIDE SEQUENCE [LARGE SCALE GENOMIC DNA]</scope>
    <source>
        <strain evidence="3">Mm55</strain>
    </source>
</reference>
<keyword evidence="5" id="KW-1185">Reference proteome</keyword>
<feature type="compositionally biased region" description="Basic and acidic residues" evidence="1">
    <location>
        <begin position="1"/>
        <end position="36"/>
    </location>
</feature>
<dbReference type="Pfam" id="PF11160">
    <property type="entry name" value="Hva1_TUDOR"/>
    <property type="match status" value="1"/>
</dbReference>
<dbReference type="STRING" id="100816.A0A175VTT3"/>
<accession>A0A175VTT3</accession>
<protein>
    <recommendedName>
        <fullName evidence="2">Hypervirulence associated protein TUDOR domain-containing protein</fullName>
    </recommendedName>
</protein>
<dbReference type="Gene3D" id="2.30.30.1060">
    <property type="match status" value="1"/>
</dbReference>
<evidence type="ECO:0000313" key="4">
    <source>
        <dbReference type="EMBL" id="KXX80373.1"/>
    </source>
</evidence>
<dbReference type="Proteomes" id="UP000078237">
    <property type="component" value="Unassembled WGS sequence"/>
</dbReference>
<organism evidence="3 5">
    <name type="scientific">Madurella mycetomatis</name>
    <dbReference type="NCBI Taxonomy" id="100816"/>
    <lineage>
        <taxon>Eukaryota</taxon>
        <taxon>Fungi</taxon>
        <taxon>Dikarya</taxon>
        <taxon>Ascomycota</taxon>
        <taxon>Pezizomycotina</taxon>
        <taxon>Sordariomycetes</taxon>
        <taxon>Sordariomycetidae</taxon>
        <taxon>Sordariales</taxon>
        <taxon>Sordariales incertae sedis</taxon>
        <taxon>Madurella</taxon>
    </lineage>
</organism>
<feature type="region of interest" description="Disordered" evidence="1">
    <location>
        <begin position="1"/>
        <end position="76"/>
    </location>
</feature>
<evidence type="ECO:0000259" key="2">
    <source>
        <dbReference type="Pfam" id="PF11160"/>
    </source>
</evidence>
<dbReference type="VEuPathDB" id="FungiDB:MMYC01_203295"/>
<reference evidence="5" key="1">
    <citation type="submission" date="2015-06" db="EMBL/GenBank/DDBJ databases">
        <authorList>
            <person name="van de Sande W.W.J."/>
        </authorList>
    </citation>
    <scope>NUCLEOTIDE SEQUENCE [LARGE SCALE GENOMIC DNA]</scope>
    <source>
        <strain evidence="5">mm55</strain>
    </source>
</reference>
<comment type="caution">
    <text evidence="3">The sequence shown here is derived from an EMBL/GenBank/DDBJ whole genome shotgun (WGS) entry which is preliminary data.</text>
</comment>
<reference evidence="3 5" key="3">
    <citation type="submission" date="2016-01" db="EMBL/GenBank/DDBJ databases">
        <title>Madurella mycetomatis genome sequencing.</title>
        <authorList>
            <person name="Van De Sande W."/>
        </authorList>
    </citation>
    <scope>NUCLEOTIDE SEQUENCE [LARGE SCALE GENOMIC DNA]</scope>
    <source>
        <strain evidence="5">mm55</strain>
        <strain evidence="3">Mm55</strain>
    </source>
</reference>
<sequence>MPELKDKNGEPINEGDHVFARSRGGRHEGEVEKIVTTEEDAKEEGVKHPPKVLFTDQHGHHVQHNPGTLQHGEYKK</sequence>
<dbReference type="OrthoDB" id="2138648at2759"/>
<dbReference type="EMBL" id="LCTW02000319">
    <property type="protein sequence ID" value="KXX74793.1"/>
    <property type="molecule type" value="Genomic_DNA"/>
</dbReference>